<dbReference type="EMBL" id="JAFEKC020000022">
    <property type="protein sequence ID" value="KAK0508036.1"/>
    <property type="molecule type" value="Genomic_DNA"/>
</dbReference>
<dbReference type="PANTHER" id="PTHR12560">
    <property type="entry name" value="LONGEVITY ASSURANCE FACTOR 1 LAG1"/>
    <property type="match status" value="1"/>
</dbReference>
<evidence type="ECO:0000313" key="14">
    <source>
        <dbReference type="Proteomes" id="UP001166286"/>
    </source>
</evidence>
<feature type="compositionally biased region" description="Polar residues" evidence="10">
    <location>
        <begin position="21"/>
        <end position="46"/>
    </location>
</feature>
<reference evidence="13" key="1">
    <citation type="submission" date="2023-03" db="EMBL/GenBank/DDBJ databases">
        <title>Complete genome of Cladonia borealis.</title>
        <authorList>
            <person name="Park H."/>
        </authorList>
    </citation>
    <scope>NUCLEOTIDE SEQUENCE</scope>
    <source>
        <strain evidence="13">ANT050790</strain>
    </source>
</reference>
<keyword evidence="4 9" id="KW-0812">Transmembrane</keyword>
<evidence type="ECO:0000256" key="10">
    <source>
        <dbReference type="SAM" id="MobiDB-lite"/>
    </source>
</evidence>
<dbReference type="GO" id="GO:0046513">
    <property type="term" value="P:ceramide biosynthetic process"/>
    <property type="evidence" value="ECO:0007669"/>
    <property type="project" value="InterPro"/>
</dbReference>
<evidence type="ECO:0000256" key="11">
    <source>
        <dbReference type="SAM" id="Phobius"/>
    </source>
</evidence>
<keyword evidence="6 11" id="KW-1133">Transmembrane helix</keyword>
<feature type="transmembrane region" description="Helical" evidence="11">
    <location>
        <begin position="72"/>
        <end position="89"/>
    </location>
</feature>
<comment type="caution">
    <text evidence="13">The sequence shown here is derived from an EMBL/GenBank/DDBJ whole genome shotgun (WGS) entry which is preliminary data.</text>
</comment>
<organism evidence="13 14">
    <name type="scientific">Cladonia borealis</name>
    <dbReference type="NCBI Taxonomy" id="184061"/>
    <lineage>
        <taxon>Eukaryota</taxon>
        <taxon>Fungi</taxon>
        <taxon>Dikarya</taxon>
        <taxon>Ascomycota</taxon>
        <taxon>Pezizomycotina</taxon>
        <taxon>Lecanoromycetes</taxon>
        <taxon>OSLEUM clade</taxon>
        <taxon>Lecanoromycetidae</taxon>
        <taxon>Lecanorales</taxon>
        <taxon>Lecanorineae</taxon>
        <taxon>Cladoniaceae</taxon>
        <taxon>Cladonia</taxon>
    </lineage>
</organism>
<dbReference type="PROSITE" id="PS50922">
    <property type="entry name" value="TLC"/>
    <property type="match status" value="1"/>
</dbReference>
<accession>A0AA39QTA9</accession>
<dbReference type="GO" id="GO:0005789">
    <property type="term" value="C:endoplasmic reticulum membrane"/>
    <property type="evidence" value="ECO:0007669"/>
    <property type="project" value="UniProtKB-SubCell"/>
</dbReference>
<dbReference type="Proteomes" id="UP001166286">
    <property type="component" value="Unassembled WGS sequence"/>
</dbReference>
<comment type="subcellular location">
    <subcellularLocation>
        <location evidence="1">Endoplasmic reticulum membrane</location>
        <topology evidence="1">Multi-pass membrane protein</topology>
    </subcellularLocation>
</comment>
<proteinExistence type="inferred from homology"/>
<evidence type="ECO:0000259" key="12">
    <source>
        <dbReference type="PROSITE" id="PS50922"/>
    </source>
</evidence>
<feature type="transmembrane region" description="Helical" evidence="11">
    <location>
        <begin position="254"/>
        <end position="271"/>
    </location>
</feature>
<evidence type="ECO:0000256" key="3">
    <source>
        <dbReference type="ARBA" id="ARBA00022679"/>
    </source>
</evidence>
<protein>
    <recommendedName>
        <fullName evidence="12">TLC domain-containing protein</fullName>
    </recommendedName>
</protein>
<dbReference type="InterPro" id="IPR006634">
    <property type="entry name" value="TLC-dom"/>
</dbReference>
<keyword evidence="5" id="KW-0256">Endoplasmic reticulum</keyword>
<evidence type="ECO:0000256" key="8">
    <source>
        <dbReference type="ARBA" id="ARBA00023180"/>
    </source>
</evidence>
<keyword evidence="7 9" id="KW-0472">Membrane</keyword>
<dbReference type="GO" id="GO:0050291">
    <property type="term" value="F:sphingosine N-acyltransferase activity"/>
    <property type="evidence" value="ECO:0007669"/>
    <property type="project" value="InterPro"/>
</dbReference>
<dbReference type="PANTHER" id="PTHR12560:SF11">
    <property type="entry name" value="CERAMIDE SYNTHASE LAC1-RELATED"/>
    <property type="match status" value="1"/>
</dbReference>
<dbReference type="AlphaFoldDB" id="A0AA39QTA9"/>
<evidence type="ECO:0000256" key="9">
    <source>
        <dbReference type="PROSITE-ProRule" id="PRU00205"/>
    </source>
</evidence>
<feature type="transmembrane region" description="Helical" evidence="11">
    <location>
        <begin position="299"/>
        <end position="319"/>
    </location>
</feature>
<name>A0AA39QTA9_9LECA</name>
<evidence type="ECO:0000256" key="2">
    <source>
        <dbReference type="ARBA" id="ARBA00009808"/>
    </source>
</evidence>
<comment type="similarity">
    <text evidence="2">Belongs to the sphingosine N-acyltransferase family.</text>
</comment>
<feature type="transmembrane region" description="Helical" evidence="11">
    <location>
        <begin position="224"/>
        <end position="242"/>
    </location>
</feature>
<feature type="transmembrane region" description="Helical" evidence="11">
    <location>
        <begin position="326"/>
        <end position="345"/>
    </location>
</feature>
<sequence>MPRPRRKSSLGEELRGDTGASALSTLEPTPTFNSPPLTPRNSQSQKPFRPFSKRRKAKSLFRRWKTLSFRHTWLNPLILIIILLAAYAFNPSPSNPIHKAIFLSYPLPADHPFIPYHAYNDPEPRTYYGKGPRDFAFVGFYIVVLTFTREFLMQRLIRPLALYNGIKSRAKQNRFMEQVYTAIYFSVFGPLGLYVMSRTPVWYFNTAGMFEGFPHRAHEGVFKAYYLLQASYWAQQFIVLCLRLEKPRKDFRELVGHHIVTLALIGLSYRFHFTYMGVAVYITHDISDFFLATSKTLNYLNSTLIFPFFTFFICVWVYLRHYINLVILYATLTTFRTVGPFDLNWDTQQYKCWISQYITFALLASLQSINLFWLFFILRIAYNIVFVNLVTDVRSDDEETEGEVEENEGEGYEVGISAGEKKGLEGVRENGVKHIVNGKVGGPNGSYAAAVVEGKKER</sequence>
<evidence type="ECO:0000256" key="1">
    <source>
        <dbReference type="ARBA" id="ARBA00004477"/>
    </source>
</evidence>
<keyword evidence="14" id="KW-1185">Reference proteome</keyword>
<dbReference type="InterPro" id="IPR016439">
    <property type="entry name" value="Lag1/Lac1-like"/>
</dbReference>
<feature type="transmembrane region" description="Helical" evidence="11">
    <location>
        <begin position="135"/>
        <end position="152"/>
    </location>
</feature>
<gene>
    <name evidence="13" type="ORF">JMJ35_009925</name>
</gene>
<evidence type="ECO:0000256" key="6">
    <source>
        <dbReference type="ARBA" id="ARBA00022989"/>
    </source>
</evidence>
<dbReference type="SMART" id="SM00724">
    <property type="entry name" value="TLC"/>
    <property type="match status" value="1"/>
</dbReference>
<keyword evidence="3" id="KW-0808">Transferase</keyword>
<keyword evidence="8" id="KW-0325">Glycoprotein</keyword>
<feature type="transmembrane region" description="Helical" evidence="11">
    <location>
        <begin position="179"/>
        <end position="204"/>
    </location>
</feature>
<dbReference type="Pfam" id="PF03798">
    <property type="entry name" value="TRAM_LAG1_CLN8"/>
    <property type="match status" value="1"/>
</dbReference>
<evidence type="ECO:0000256" key="7">
    <source>
        <dbReference type="ARBA" id="ARBA00023136"/>
    </source>
</evidence>
<feature type="domain" description="TLC" evidence="12">
    <location>
        <begin position="170"/>
        <end position="386"/>
    </location>
</feature>
<evidence type="ECO:0000256" key="4">
    <source>
        <dbReference type="ARBA" id="ARBA00022692"/>
    </source>
</evidence>
<evidence type="ECO:0000256" key="5">
    <source>
        <dbReference type="ARBA" id="ARBA00022824"/>
    </source>
</evidence>
<feature type="transmembrane region" description="Helical" evidence="11">
    <location>
        <begin position="357"/>
        <end position="378"/>
    </location>
</feature>
<feature type="region of interest" description="Disordered" evidence="10">
    <location>
        <begin position="1"/>
        <end position="54"/>
    </location>
</feature>
<evidence type="ECO:0000313" key="13">
    <source>
        <dbReference type="EMBL" id="KAK0508036.1"/>
    </source>
</evidence>